<accession>A0ABW1PPF2</accession>
<name>A0ABW1PPF2_9FLAO</name>
<dbReference type="Proteomes" id="UP001596287">
    <property type="component" value="Unassembled WGS sequence"/>
</dbReference>
<keyword evidence="1" id="KW-1133">Transmembrane helix</keyword>
<keyword evidence="3" id="KW-1185">Reference proteome</keyword>
<evidence type="ECO:0000313" key="3">
    <source>
        <dbReference type="Proteomes" id="UP001596287"/>
    </source>
</evidence>
<feature type="transmembrane region" description="Helical" evidence="1">
    <location>
        <begin position="31"/>
        <end position="50"/>
    </location>
</feature>
<organism evidence="2 3">
    <name type="scientific">Flavobacterium qiangtangense</name>
    <dbReference type="NCBI Taxonomy" id="1442595"/>
    <lineage>
        <taxon>Bacteria</taxon>
        <taxon>Pseudomonadati</taxon>
        <taxon>Bacteroidota</taxon>
        <taxon>Flavobacteriia</taxon>
        <taxon>Flavobacteriales</taxon>
        <taxon>Flavobacteriaceae</taxon>
        <taxon>Flavobacterium</taxon>
    </lineage>
</organism>
<evidence type="ECO:0000256" key="1">
    <source>
        <dbReference type="SAM" id="Phobius"/>
    </source>
</evidence>
<gene>
    <name evidence="2" type="ORF">ACFPVY_09160</name>
</gene>
<dbReference type="RefSeq" id="WP_379791680.1">
    <property type="nucleotide sequence ID" value="NZ_JBHSQB010000007.1"/>
</dbReference>
<dbReference type="EMBL" id="JBHSQB010000007">
    <property type="protein sequence ID" value="MFC6096815.1"/>
    <property type="molecule type" value="Genomic_DNA"/>
</dbReference>
<evidence type="ECO:0008006" key="4">
    <source>
        <dbReference type="Google" id="ProtNLM"/>
    </source>
</evidence>
<comment type="caution">
    <text evidence="2">The sequence shown here is derived from an EMBL/GenBank/DDBJ whole genome shotgun (WGS) entry which is preliminary data.</text>
</comment>
<keyword evidence="1" id="KW-0472">Membrane</keyword>
<sequence length="59" mass="6449">MILALLMSSASFAQGDFGDPSDVDPLDTPVAPIGDYIWVVAVIGIMYVFYKLNNRKKLA</sequence>
<proteinExistence type="predicted"/>
<reference evidence="3" key="1">
    <citation type="journal article" date="2019" name="Int. J. Syst. Evol. Microbiol.">
        <title>The Global Catalogue of Microorganisms (GCM) 10K type strain sequencing project: providing services to taxonomists for standard genome sequencing and annotation.</title>
        <authorList>
            <consortium name="The Broad Institute Genomics Platform"/>
            <consortium name="The Broad Institute Genome Sequencing Center for Infectious Disease"/>
            <person name="Wu L."/>
            <person name="Ma J."/>
        </authorList>
    </citation>
    <scope>NUCLEOTIDE SEQUENCE [LARGE SCALE GENOMIC DNA]</scope>
    <source>
        <strain evidence="3">CCUG 49679</strain>
    </source>
</reference>
<protein>
    <recommendedName>
        <fullName evidence="4">Signal peptidase</fullName>
    </recommendedName>
</protein>
<keyword evidence="1" id="KW-0812">Transmembrane</keyword>
<evidence type="ECO:0000313" key="2">
    <source>
        <dbReference type="EMBL" id="MFC6096815.1"/>
    </source>
</evidence>